<feature type="transmembrane region" description="Helical" evidence="5">
    <location>
        <begin position="210"/>
        <end position="233"/>
    </location>
</feature>
<keyword evidence="4 5" id="KW-0472">Membrane</keyword>
<dbReference type="InterPro" id="IPR002781">
    <property type="entry name" value="TM_pro_TauE-like"/>
</dbReference>
<evidence type="ECO:0000256" key="2">
    <source>
        <dbReference type="ARBA" id="ARBA00022692"/>
    </source>
</evidence>
<dbReference type="GO" id="GO:0005886">
    <property type="term" value="C:plasma membrane"/>
    <property type="evidence" value="ECO:0007669"/>
    <property type="project" value="UniProtKB-SubCell"/>
</dbReference>
<feature type="transmembrane region" description="Helical" evidence="5">
    <location>
        <begin position="245"/>
        <end position="262"/>
    </location>
</feature>
<dbReference type="AlphaFoldDB" id="A0A194AGK8"/>
<keyword evidence="7" id="KW-1185">Reference proteome</keyword>
<name>A0A194AGK8_9BACT</name>
<evidence type="ECO:0000313" key="6">
    <source>
        <dbReference type="EMBL" id="GAU08345.1"/>
    </source>
</evidence>
<dbReference type="STRING" id="1592317.DPF_1051"/>
<keyword evidence="5" id="KW-1003">Cell membrane</keyword>
<protein>
    <recommendedName>
        <fullName evidence="5">Probable membrane transporter protein</fullName>
    </recommendedName>
</protein>
<sequence length="265" mass="27908">MITALVLYLLTGALAGFLAGLLGIGGGLVIVPMLTFMFTAQGLPQEHILHLALGTSLTSILFTSLSSLRAHNKRGAVIWPVVWRITPGIILGTLLGTWIAAQLSTSFLKIFFACFLYYVGTQMLLGIRPKANRDLPRTPGMTLSGGIIGIFSSLVGIGGGTLSVPFLTWCNTPMHKAIGTSAAIGFPIALAGATGYLINGLMAQGLPASCFGFIHVTALVTIVLASVSLAPLGARTAHSLPVPKLKKFFALLLFVLATRMVWSLF</sequence>
<dbReference type="EMBL" id="BDFE01000015">
    <property type="protein sequence ID" value="GAU08345.1"/>
    <property type="molecule type" value="Genomic_DNA"/>
</dbReference>
<evidence type="ECO:0000313" key="7">
    <source>
        <dbReference type="Proteomes" id="UP000095200"/>
    </source>
</evidence>
<comment type="similarity">
    <text evidence="5">Belongs to the 4-toluene sulfonate uptake permease (TSUP) (TC 2.A.102) family.</text>
</comment>
<dbReference type="PANTHER" id="PTHR43483">
    <property type="entry name" value="MEMBRANE TRANSPORTER PROTEIN HI_0806-RELATED"/>
    <property type="match status" value="1"/>
</dbReference>
<comment type="subcellular location">
    <subcellularLocation>
        <location evidence="5">Cell membrane</location>
        <topology evidence="5">Multi-pass membrane protein</topology>
    </subcellularLocation>
    <subcellularLocation>
        <location evidence="1">Membrane</location>
        <topology evidence="1">Multi-pass membrane protein</topology>
    </subcellularLocation>
</comment>
<accession>A0A194AGK8</accession>
<dbReference type="Pfam" id="PF01925">
    <property type="entry name" value="TauE"/>
    <property type="match status" value="1"/>
</dbReference>
<gene>
    <name evidence="6" type="ORF">DPF_1051</name>
</gene>
<evidence type="ECO:0000256" key="3">
    <source>
        <dbReference type="ARBA" id="ARBA00022989"/>
    </source>
</evidence>
<comment type="caution">
    <text evidence="6">The sequence shown here is derived from an EMBL/GenBank/DDBJ whole genome shotgun (WGS) entry which is preliminary data.</text>
</comment>
<keyword evidence="3 5" id="KW-1133">Transmembrane helix</keyword>
<evidence type="ECO:0000256" key="4">
    <source>
        <dbReference type="ARBA" id="ARBA00023136"/>
    </source>
</evidence>
<organism evidence="6 7">
    <name type="scientific">Desulfoplanes formicivorans</name>
    <dbReference type="NCBI Taxonomy" id="1592317"/>
    <lineage>
        <taxon>Bacteria</taxon>
        <taxon>Pseudomonadati</taxon>
        <taxon>Thermodesulfobacteriota</taxon>
        <taxon>Desulfovibrionia</taxon>
        <taxon>Desulfovibrionales</taxon>
        <taxon>Desulfoplanaceae</taxon>
        <taxon>Desulfoplanes</taxon>
    </lineage>
</organism>
<evidence type="ECO:0000256" key="5">
    <source>
        <dbReference type="RuleBase" id="RU363041"/>
    </source>
</evidence>
<proteinExistence type="inferred from homology"/>
<dbReference type="RefSeq" id="WP_069857836.1">
    <property type="nucleotide sequence ID" value="NZ_BDFE01000015.1"/>
</dbReference>
<dbReference type="PANTHER" id="PTHR43483:SF3">
    <property type="entry name" value="MEMBRANE TRANSPORTER PROTEIN HI_0806-RELATED"/>
    <property type="match status" value="1"/>
</dbReference>
<dbReference type="Proteomes" id="UP000095200">
    <property type="component" value="Unassembled WGS sequence"/>
</dbReference>
<feature type="transmembrane region" description="Helical" evidence="5">
    <location>
        <begin position="139"/>
        <end position="157"/>
    </location>
</feature>
<reference evidence="7" key="1">
    <citation type="submission" date="2016-06" db="EMBL/GenBank/DDBJ databases">
        <title>Draft genome sequence of Desulfoplanes formicivorans strain Pf12B.</title>
        <authorList>
            <person name="Watanabe M."/>
            <person name="Kojima H."/>
            <person name="Fukui M."/>
        </authorList>
    </citation>
    <scope>NUCLEOTIDE SEQUENCE [LARGE SCALE GENOMIC DNA]</scope>
    <source>
        <strain evidence="7">Pf12B</strain>
    </source>
</reference>
<feature type="transmembrane region" description="Helical" evidence="5">
    <location>
        <begin position="107"/>
        <end position="127"/>
    </location>
</feature>
<keyword evidence="2 5" id="KW-0812">Transmembrane</keyword>
<evidence type="ECO:0000256" key="1">
    <source>
        <dbReference type="ARBA" id="ARBA00004141"/>
    </source>
</evidence>
<feature type="transmembrane region" description="Helical" evidence="5">
    <location>
        <begin position="177"/>
        <end position="198"/>
    </location>
</feature>
<feature type="transmembrane region" description="Helical" evidence="5">
    <location>
        <begin position="7"/>
        <end position="35"/>
    </location>
</feature>
<feature type="transmembrane region" description="Helical" evidence="5">
    <location>
        <begin position="47"/>
        <end position="65"/>
    </location>
</feature>
<dbReference type="OrthoDB" id="457670at2"/>
<feature type="transmembrane region" description="Helical" evidence="5">
    <location>
        <begin position="77"/>
        <end position="101"/>
    </location>
</feature>